<evidence type="ECO:0000313" key="1">
    <source>
        <dbReference type="Ensembl" id="ENSPSTP00000013690.1"/>
    </source>
</evidence>
<keyword evidence="2" id="KW-1185">Reference proteome</keyword>
<dbReference type="Proteomes" id="UP000694428">
    <property type="component" value="Unplaced"/>
</dbReference>
<accession>A0A8C9LAB7</accession>
<evidence type="ECO:0000313" key="2">
    <source>
        <dbReference type="Proteomes" id="UP000694428"/>
    </source>
</evidence>
<reference evidence="1" key="1">
    <citation type="submission" date="2025-08" db="UniProtKB">
        <authorList>
            <consortium name="Ensembl"/>
        </authorList>
    </citation>
    <scope>IDENTIFICATION</scope>
</reference>
<name>A0A8C9LAB7_PAVCR</name>
<proteinExistence type="predicted"/>
<organism evidence="1 2">
    <name type="scientific">Pavo cristatus</name>
    <name type="common">Indian peafowl</name>
    <name type="synonym">Blue peafowl</name>
    <dbReference type="NCBI Taxonomy" id="9049"/>
    <lineage>
        <taxon>Eukaryota</taxon>
        <taxon>Metazoa</taxon>
        <taxon>Chordata</taxon>
        <taxon>Craniata</taxon>
        <taxon>Vertebrata</taxon>
        <taxon>Euteleostomi</taxon>
        <taxon>Archelosauria</taxon>
        <taxon>Archosauria</taxon>
        <taxon>Dinosauria</taxon>
        <taxon>Saurischia</taxon>
        <taxon>Theropoda</taxon>
        <taxon>Coelurosauria</taxon>
        <taxon>Aves</taxon>
        <taxon>Neognathae</taxon>
        <taxon>Galloanserae</taxon>
        <taxon>Galliformes</taxon>
        <taxon>Phasianidae</taxon>
        <taxon>Phasianinae</taxon>
        <taxon>Pavo</taxon>
    </lineage>
</organism>
<protein>
    <submittedName>
        <fullName evidence="1">Uncharacterized protein</fullName>
    </submittedName>
</protein>
<dbReference type="AlphaFoldDB" id="A0A8C9LAB7"/>
<dbReference type="Ensembl" id="ENSPSTT00000014356.1">
    <property type="protein sequence ID" value="ENSPSTP00000013690.1"/>
    <property type="gene ID" value="ENSPSTG00000009679.1"/>
</dbReference>
<sequence length="96" mass="10974">MSYITWKLAFFHFKKRRTHISYNIILSKLTSLLAADEMQAKTEKIKSSVKNVKKEVGKPEKLKYKPLTGKVFYLDIPSNVISEKIGKDLKELGGVS</sequence>
<reference evidence="1" key="2">
    <citation type="submission" date="2025-09" db="UniProtKB">
        <authorList>
            <consortium name="Ensembl"/>
        </authorList>
    </citation>
    <scope>IDENTIFICATION</scope>
</reference>